<dbReference type="AlphaFoldDB" id="A0A8H7UGJ7"/>
<evidence type="ECO:0000256" key="2">
    <source>
        <dbReference type="ARBA" id="ARBA00004771"/>
    </source>
</evidence>
<comment type="similarity">
    <text evidence="4 16">Belongs to the diacylglycerol acyltransferase family.</text>
</comment>
<dbReference type="GO" id="GO:0005789">
    <property type="term" value="C:endoplasmic reticulum membrane"/>
    <property type="evidence" value="ECO:0007669"/>
    <property type="project" value="UniProtKB-SubCell"/>
</dbReference>
<comment type="catalytic activity">
    <reaction evidence="15 16">
        <text>an acyl-CoA + a 1,2-diacyl-sn-glycerol = a triacyl-sn-glycerol + CoA</text>
        <dbReference type="Rhea" id="RHEA:10868"/>
        <dbReference type="ChEBI" id="CHEBI:17815"/>
        <dbReference type="ChEBI" id="CHEBI:57287"/>
        <dbReference type="ChEBI" id="CHEBI:58342"/>
        <dbReference type="ChEBI" id="CHEBI:64615"/>
        <dbReference type="EC" id="2.3.1.20"/>
    </reaction>
</comment>
<dbReference type="InterPro" id="IPR007130">
    <property type="entry name" value="DAGAT"/>
</dbReference>
<evidence type="ECO:0000256" key="8">
    <source>
        <dbReference type="ARBA" id="ARBA00022692"/>
    </source>
</evidence>
<evidence type="ECO:0000313" key="18">
    <source>
        <dbReference type="Proteomes" id="UP000654370"/>
    </source>
</evidence>
<gene>
    <name evidence="17" type="ORF">INT43_001943</name>
</gene>
<dbReference type="Pfam" id="PF03982">
    <property type="entry name" value="DAGAT"/>
    <property type="match status" value="2"/>
</dbReference>
<dbReference type="PANTHER" id="PTHR12317">
    <property type="entry name" value="DIACYLGLYCEROL O-ACYLTRANSFERASE"/>
    <property type="match status" value="1"/>
</dbReference>
<comment type="pathway">
    <text evidence="2 16">Glycerolipid metabolism; triacylglycerol biosynthesis.</text>
</comment>
<evidence type="ECO:0000256" key="5">
    <source>
        <dbReference type="ARBA" id="ARBA00013244"/>
    </source>
</evidence>
<dbReference type="EC" id="2.3.1.20" evidence="5 16"/>
<feature type="transmembrane region" description="Helical" evidence="16">
    <location>
        <begin position="46"/>
        <end position="65"/>
    </location>
</feature>
<dbReference type="GO" id="GO:0004144">
    <property type="term" value="F:diacylglycerol O-acyltransferase activity"/>
    <property type="evidence" value="ECO:0007669"/>
    <property type="project" value="UniProtKB-UniRule"/>
</dbReference>
<evidence type="ECO:0000256" key="12">
    <source>
        <dbReference type="ARBA" id="ARBA00023098"/>
    </source>
</evidence>
<sequence>MTEDSKEILNEKEGNSRQRRLSAFDQLAKVKWAPVRGIPLERRLQTLAIVTWIALLPICLAFFLYLFTIPILWPLLIMYSIWLFFDKAPENGGRRISFVRRLKIWKYFASYFPVSLIKVRKGESQFGLMHWLLLLVAMFMLQTKASMGAANKVNSANAALFIQEGDLDPKGNYILSYHPHGIISMAAFANFATEATGFSQQYPGIVPSLLTLASNFRLPLYRDFMMSLGMCSVSKHSCETILRSGPGRSIVIVTGGASESLSARPGTNDLTLKKRFGFIKLAIRNNASLVPVFAFGENDIYEQYDNKKGSYIWRYQKWFQRITGFTVPLAHARGIFNYNAGFIPFRHPIVAVGKC</sequence>
<dbReference type="OrthoDB" id="264532at2759"/>
<keyword evidence="12 16" id="KW-0443">Lipid metabolism</keyword>
<keyword evidence="9" id="KW-0319">Glycerol metabolism</keyword>
<comment type="pathway">
    <text evidence="3">Lipid metabolism.</text>
</comment>
<dbReference type="PANTHER" id="PTHR12317:SF0">
    <property type="entry name" value="ACYLTRANSFERASE"/>
    <property type="match status" value="1"/>
</dbReference>
<evidence type="ECO:0000256" key="16">
    <source>
        <dbReference type="RuleBase" id="RU367023"/>
    </source>
</evidence>
<dbReference type="GO" id="GO:0019432">
    <property type="term" value="P:triglyceride biosynthetic process"/>
    <property type="evidence" value="ECO:0007669"/>
    <property type="project" value="UniProtKB-UniRule"/>
</dbReference>
<evidence type="ECO:0000313" key="17">
    <source>
        <dbReference type="EMBL" id="KAG2179093.1"/>
    </source>
</evidence>
<comment type="caution">
    <text evidence="16">Lacks conserved residue(s) required for the propagation of feature annotation.</text>
</comment>
<dbReference type="EMBL" id="JAEPQZ010000007">
    <property type="protein sequence ID" value="KAG2179093.1"/>
    <property type="molecule type" value="Genomic_DNA"/>
</dbReference>
<evidence type="ECO:0000256" key="14">
    <source>
        <dbReference type="ARBA" id="ARBA00023315"/>
    </source>
</evidence>
<dbReference type="UniPathway" id="UPA00282"/>
<keyword evidence="7" id="KW-0808">Transferase</keyword>
<evidence type="ECO:0000256" key="1">
    <source>
        <dbReference type="ARBA" id="ARBA00004477"/>
    </source>
</evidence>
<protein>
    <recommendedName>
        <fullName evidence="5 16">Diacylglycerol O-acyltransferase</fullName>
        <ecNumber evidence="5 16">2.3.1.20</ecNumber>
    </recommendedName>
</protein>
<dbReference type="CDD" id="cd07987">
    <property type="entry name" value="LPLAT_MGAT-like"/>
    <property type="match status" value="1"/>
</dbReference>
<proteinExistence type="inferred from homology"/>
<keyword evidence="11 16" id="KW-1133">Transmembrane helix</keyword>
<accession>A0A8H7UGJ7</accession>
<evidence type="ECO:0000256" key="10">
    <source>
        <dbReference type="ARBA" id="ARBA00022824"/>
    </source>
</evidence>
<keyword evidence="6 16" id="KW-0444">Lipid biosynthesis</keyword>
<evidence type="ECO:0000256" key="7">
    <source>
        <dbReference type="ARBA" id="ARBA00022679"/>
    </source>
</evidence>
<evidence type="ECO:0000256" key="6">
    <source>
        <dbReference type="ARBA" id="ARBA00022516"/>
    </source>
</evidence>
<comment type="subcellular location">
    <subcellularLocation>
        <location evidence="1 16">Endoplasmic reticulum membrane</location>
        <topology evidence="1 16">Multi-pass membrane protein</topology>
    </subcellularLocation>
</comment>
<evidence type="ECO:0000256" key="15">
    <source>
        <dbReference type="ARBA" id="ARBA00048109"/>
    </source>
</evidence>
<comment type="function">
    <text evidence="16">Catalyzes the terminal and only committed step in triacylglycerol synthesis by using diacylglycerol and fatty acyl CoA as substrates.</text>
</comment>
<evidence type="ECO:0000256" key="11">
    <source>
        <dbReference type="ARBA" id="ARBA00022989"/>
    </source>
</evidence>
<evidence type="ECO:0000256" key="13">
    <source>
        <dbReference type="ARBA" id="ARBA00023136"/>
    </source>
</evidence>
<reference evidence="17" key="1">
    <citation type="submission" date="2020-12" db="EMBL/GenBank/DDBJ databases">
        <title>Metabolic potential, ecology and presence of endohyphal bacteria is reflected in genomic diversity of Mucoromycotina.</title>
        <authorList>
            <person name="Muszewska A."/>
            <person name="Okrasinska A."/>
            <person name="Steczkiewicz K."/>
            <person name="Drgas O."/>
            <person name="Orlowska M."/>
            <person name="Perlinska-Lenart U."/>
            <person name="Aleksandrzak-Piekarczyk T."/>
            <person name="Szatraj K."/>
            <person name="Zielenkiewicz U."/>
            <person name="Pilsyk S."/>
            <person name="Malc E."/>
            <person name="Mieczkowski P."/>
            <person name="Kruszewska J.S."/>
            <person name="Biernat P."/>
            <person name="Pawlowska J."/>
        </authorList>
    </citation>
    <scope>NUCLEOTIDE SEQUENCE</scope>
    <source>
        <strain evidence="17">WA0000067209</strain>
    </source>
</reference>
<dbReference type="GO" id="GO:0006071">
    <property type="term" value="P:glycerol metabolic process"/>
    <property type="evidence" value="ECO:0007669"/>
    <property type="project" value="UniProtKB-UniRule"/>
</dbReference>
<keyword evidence="18" id="KW-1185">Reference proteome</keyword>
<keyword evidence="10 16" id="KW-0256">Endoplasmic reticulum</keyword>
<evidence type="ECO:0000256" key="3">
    <source>
        <dbReference type="ARBA" id="ARBA00005189"/>
    </source>
</evidence>
<keyword evidence="14 16" id="KW-0012">Acyltransferase</keyword>
<organism evidence="17 18">
    <name type="scientific">Mortierella isabellina</name>
    <name type="common">Filamentous fungus</name>
    <name type="synonym">Umbelopsis isabellina</name>
    <dbReference type="NCBI Taxonomy" id="91625"/>
    <lineage>
        <taxon>Eukaryota</taxon>
        <taxon>Fungi</taxon>
        <taxon>Fungi incertae sedis</taxon>
        <taxon>Mucoromycota</taxon>
        <taxon>Mucoromycotina</taxon>
        <taxon>Umbelopsidomycetes</taxon>
        <taxon>Umbelopsidales</taxon>
        <taxon>Umbelopsidaceae</taxon>
        <taxon>Umbelopsis</taxon>
    </lineage>
</organism>
<dbReference type="Proteomes" id="UP000654370">
    <property type="component" value="Unassembled WGS sequence"/>
</dbReference>
<keyword evidence="8 16" id="KW-0812">Transmembrane</keyword>
<evidence type="ECO:0000256" key="4">
    <source>
        <dbReference type="ARBA" id="ARBA00005420"/>
    </source>
</evidence>
<comment type="caution">
    <text evidence="17">The sequence shown here is derived from an EMBL/GenBank/DDBJ whole genome shotgun (WGS) entry which is preliminary data.</text>
</comment>
<name>A0A8H7UGJ7_MORIS</name>
<evidence type="ECO:0000256" key="9">
    <source>
        <dbReference type="ARBA" id="ARBA00022798"/>
    </source>
</evidence>
<keyword evidence="13 16" id="KW-0472">Membrane</keyword>